<gene>
    <name evidence="1" type="ORF">BJP36_38010</name>
</gene>
<evidence type="ECO:0000313" key="1">
    <source>
        <dbReference type="EMBL" id="WAN69890.1"/>
    </source>
</evidence>
<accession>A0A9Q9UWH2</accession>
<dbReference type="AlphaFoldDB" id="A0A9Q9UWH2"/>
<organism evidence="1">
    <name type="scientific">Moorena producens (strain JHB)</name>
    <dbReference type="NCBI Taxonomy" id="1454205"/>
    <lineage>
        <taxon>Bacteria</taxon>
        <taxon>Bacillati</taxon>
        <taxon>Cyanobacteriota</taxon>
        <taxon>Cyanophyceae</taxon>
        <taxon>Coleofasciculales</taxon>
        <taxon>Coleofasciculaceae</taxon>
        <taxon>Moorena</taxon>
    </lineage>
</organism>
<dbReference type="EMBL" id="CP017708">
    <property type="protein sequence ID" value="WAN69890.1"/>
    <property type="molecule type" value="Genomic_DNA"/>
</dbReference>
<name>A0A9Q9UWH2_MOOP1</name>
<reference evidence="1" key="1">
    <citation type="journal article" date="2017" name="Proc. Natl. Acad. Sci. U.S.A.">
        <title>Comparative genomics uncovers the prolific and distinctive metabolic potential of the cyanobacterial genus Moorea.</title>
        <authorList>
            <person name="Leao T."/>
            <person name="Castelao G."/>
            <person name="Korobeynikov A."/>
            <person name="Monroe E.A."/>
            <person name="Podell S."/>
            <person name="Glukhov E."/>
            <person name="Allen E.E."/>
            <person name="Gerwick W.H."/>
            <person name="Gerwick L."/>
        </authorList>
    </citation>
    <scope>NUCLEOTIDE SEQUENCE</scope>
    <source>
        <strain evidence="1">JHB</strain>
    </source>
</reference>
<proteinExistence type="predicted"/>
<reference evidence="1" key="2">
    <citation type="submission" date="2022-10" db="EMBL/GenBank/DDBJ databases">
        <authorList>
            <person name="Ngo T.-E."/>
        </authorList>
    </citation>
    <scope>NUCLEOTIDE SEQUENCE</scope>
    <source>
        <strain evidence="1">JHB</strain>
    </source>
</reference>
<dbReference type="Proteomes" id="UP000176944">
    <property type="component" value="Chromosome"/>
</dbReference>
<protein>
    <submittedName>
        <fullName evidence="1">Uncharacterized protein</fullName>
    </submittedName>
</protein>
<sequence>MPPISSKNQPIYDMELRWLKTYCPRPIAQDLLPMLEFWHQQARGRLKSNPFTLSPFPRQLRRSLISAQSRLCQSMGRI</sequence>